<reference evidence="3 4" key="1">
    <citation type="journal article" date="2008" name="Nature">
        <title>The Trichoplax genome and the nature of placozoans.</title>
        <authorList>
            <person name="Srivastava M."/>
            <person name="Begovic E."/>
            <person name="Chapman J."/>
            <person name="Putnam N.H."/>
            <person name="Hellsten U."/>
            <person name="Kawashima T."/>
            <person name="Kuo A."/>
            <person name="Mitros T."/>
            <person name="Salamov A."/>
            <person name="Carpenter M.L."/>
            <person name="Signorovitch A.Y."/>
            <person name="Moreno M.A."/>
            <person name="Kamm K."/>
            <person name="Grimwood J."/>
            <person name="Schmutz J."/>
            <person name="Shapiro H."/>
            <person name="Grigoriev I.V."/>
            <person name="Buss L.W."/>
            <person name="Schierwater B."/>
            <person name="Dellaporta S.L."/>
            <person name="Rokhsar D.S."/>
        </authorList>
    </citation>
    <scope>NUCLEOTIDE SEQUENCE [LARGE SCALE GENOMIC DNA]</scope>
    <source>
        <strain evidence="3 4">Grell-BS-1999</strain>
    </source>
</reference>
<dbReference type="RefSeq" id="XP_002108604.1">
    <property type="nucleotide sequence ID" value="XM_002108568.1"/>
</dbReference>
<dbReference type="CDD" id="cd07379">
    <property type="entry name" value="MPP_239FB"/>
    <property type="match status" value="1"/>
</dbReference>
<dbReference type="InterPro" id="IPR051693">
    <property type="entry name" value="UPF0046_metallophosphoest"/>
</dbReference>
<dbReference type="PhylomeDB" id="B3RKH2"/>
<dbReference type="HOGENOM" id="CLU_041441_1_0_1"/>
<protein>
    <recommendedName>
        <fullName evidence="2">Calcineurin-like phosphoesterase domain-containing protein</fullName>
    </recommendedName>
</protein>
<dbReference type="PANTHER" id="PTHR12905:SF0">
    <property type="entry name" value="CALCINEURIN-LIKE PHOSPHOESTERASE DOMAIN-CONTAINING PROTEIN"/>
    <property type="match status" value="1"/>
</dbReference>
<dbReference type="AlphaFoldDB" id="B3RKH2"/>
<dbReference type="FunCoup" id="B3RKH2">
    <property type="interactions" value="617"/>
</dbReference>
<dbReference type="GO" id="GO:0016787">
    <property type="term" value="F:hydrolase activity"/>
    <property type="evidence" value="ECO:0007669"/>
    <property type="project" value="InterPro"/>
</dbReference>
<sequence length="287" mass="32730">MRRMIKSHIHKKEASKSVVSLQHHPLARAPDLAWKEIFLTNHSIANAITLETPIVKAENDIRIVCISDTHSLQSRLPDKFIPDGDILIHAGDFTMYGNVDEVIRFNSFVGELPHAYKVAVAGNHEICLDETFDYGRHASTAQWCKSLLTNCIYLEDSFIELYNYKIYGSPWQPRFSDMGFNLERGQECFSKWKLIPTDTDILITHGPPLGHGDYCKTRVRAGCVDLLYIVEKEVKPLYHIFGHIHEGYGVTTNDTTKFINASTCTQHYKPTNKPIVFDLPKRVVKVD</sequence>
<evidence type="ECO:0000313" key="3">
    <source>
        <dbReference type="EMBL" id="EDV29402.1"/>
    </source>
</evidence>
<dbReference type="CTD" id="6749017"/>
<evidence type="ECO:0000259" key="2">
    <source>
        <dbReference type="Pfam" id="PF00149"/>
    </source>
</evidence>
<feature type="domain" description="Calcineurin-like phosphoesterase" evidence="2">
    <location>
        <begin position="61"/>
        <end position="246"/>
    </location>
</feature>
<dbReference type="SUPFAM" id="SSF56300">
    <property type="entry name" value="Metallo-dependent phosphatases"/>
    <property type="match status" value="1"/>
</dbReference>
<evidence type="ECO:0000256" key="1">
    <source>
        <dbReference type="ARBA" id="ARBA00007993"/>
    </source>
</evidence>
<dbReference type="GeneID" id="6749017"/>
<dbReference type="PANTHER" id="PTHR12905">
    <property type="entry name" value="METALLOPHOSPHOESTERASE"/>
    <property type="match status" value="1"/>
</dbReference>
<evidence type="ECO:0000313" key="4">
    <source>
        <dbReference type="Proteomes" id="UP000009022"/>
    </source>
</evidence>
<accession>B3RKH2</accession>
<dbReference type="eggNOG" id="KOG3947">
    <property type="taxonomic scope" value="Eukaryota"/>
</dbReference>
<dbReference type="InterPro" id="IPR004843">
    <property type="entry name" value="Calcineurin-like_PHP"/>
</dbReference>
<keyword evidence="4" id="KW-1185">Reference proteome</keyword>
<dbReference type="InterPro" id="IPR029052">
    <property type="entry name" value="Metallo-depent_PP-like"/>
</dbReference>
<dbReference type="Pfam" id="PF00149">
    <property type="entry name" value="Metallophos"/>
    <property type="match status" value="1"/>
</dbReference>
<gene>
    <name evidence="3" type="ORF">TRIADDRAFT_51679</name>
</gene>
<proteinExistence type="inferred from homology"/>
<dbReference type="OMA" id="HTPPYGI"/>
<comment type="similarity">
    <text evidence="1">Belongs to the UPF0046 family.</text>
</comment>
<dbReference type="Proteomes" id="UP000009022">
    <property type="component" value="Unassembled WGS sequence"/>
</dbReference>
<dbReference type="STRING" id="10228.B3RKH2"/>
<dbReference type="Gene3D" id="3.60.21.10">
    <property type="match status" value="1"/>
</dbReference>
<dbReference type="KEGG" id="tad:TRIADDRAFT_51679"/>
<dbReference type="OrthoDB" id="630188at2759"/>
<name>B3RKH2_TRIAD</name>
<organism evidence="3 4">
    <name type="scientific">Trichoplax adhaerens</name>
    <name type="common">Trichoplax reptans</name>
    <dbReference type="NCBI Taxonomy" id="10228"/>
    <lineage>
        <taxon>Eukaryota</taxon>
        <taxon>Metazoa</taxon>
        <taxon>Placozoa</taxon>
        <taxon>Uniplacotomia</taxon>
        <taxon>Trichoplacea</taxon>
        <taxon>Trichoplacidae</taxon>
        <taxon>Trichoplax</taxon>
    </lineage>
</organism>
<dbReference type="InParanoid" id="B3RKH2"/>
<dbReference type="EMBL" id="DS985241">
    <property type="protein sequence ID" value="EDV29402.1"/>
    <property type="molecule type" value="Genomic_DNA"/>
</dbReference>